<dbReference type="HOGENOM" id="CLU_042538_0_1_1"/>
<dbReference type="AlphaFoldDB" id="K1WXV4"/>
<name>K1WXV4_MARBU</name>
<dbReference type="GeneID" id="18760193"/>
<dbReference type="Proteomes" id="UP000006753">
    <property type="component" value="Unassembled WGS sequence"/>
</dbReference>
<dbReference type="OrthoDB" id="2861623at2759"/>
<dbReference type="EC" id="4.2.3.-" evidence="4"/>
<dbReference type="GO" id="GO:0046872">
    <property type="term" value="F:metal ion binding"/>
    <property type="evidence" value="ECO:0007669"/>
    <property type="project" value="UniProtKB-KW"/>
</dbReference>
<protein>
    <recommendedName>
        <fullName evidence="4">Terpene synthase</fullName>
        <ecNumber evidence="4">4.2.3.-</ecNumber>
    </recommendedName>
</protein>
<dbReference type="OMA" id="WSFRSER"/>
<dbReference type="eggNOG" id="ENOG502S2X0">
    <property type="taxonomic scope" value="Eukaryota"/>
</dbReference>
<dbReference type="PANTHER" id="PTHR35201">
    <property type="entry name" value="TERPENE SYNTHASE"/>
    <property type="match status" value="1"/>
</dbReference>
<dbReference type="PANTHER" id="PTHR35201:SF4">
    <property type="entry name" value="BETA-PINACENE SYNTHASE-RELATED"/>
    <property type="match status" value="1"/>
</dbReference>
<dbReference type="EMBL" id="JH921436">
    <property type="protein sequence ID" value="EKD17397.1"/>
    <property type="molecule type" value="Genomic_DNA"/>
</dbReference>
<keyword evidence="6" id="KW-1185">Reference proteome</keyword>
<comment type="cofactor">
    <cofactor evidence="1 4">
        <name>Mg(2+)</name>
        <dbReference type="ChEBI" id="CHEBI:18420"/>
    </cofactor>
</comment>
<dbReference type="GO" id="GO:0010333">
    <property type="term" value="F:terpene synthase activity"/>
    <property type="evidence" value="ECO:0007669"/>
    <property type="project" value="InterPro"/>
</dbReference>
<evidence type="ECO:0000313" key="6">
    <source>
        <dbReference type="Proteomes" id="UP000006753"/>
    </source>
</evidence>
<gene>
    <name evidence="5" type="ORF">MBM_04258</name>
</gene>
<keyword evidence="4" id="KW-0456">Lyase</keyword>
<accession>K1WXV4</accession>
<evidence type="ECO:0000256" key="1">
    <source>
        <dbReference type="ARBA" id="ARBA00001946"/>
    </source>
</evidence>
<dbReference type="InterPro" id="IPR034686">
    <property type="entry name" value="Terpene_cyclase-like_2"/>
</dbReference>
<proteinExistence type="inferred from homology"/>
<dbReference type="SFLD" id="SFLDG01020">
    <property type="entry name" value="Terpene_Cyclase_Like_2"/>
    <property type="match status" value="1"/>
</dbReference>
<dbReference type="Gene3D" id="1.10.600.10">
    <property type="entry name" value="Farnesyl Diphosphate Synthase"/>
    <property type="match status" value="1"/>
</dbReference>
<dbReference type="InParanoid" id="K1WXV4"/>
<dbReference type="KEGG" id="mbe:MBM_04258"/>
<dbReference type="InterPro" id="IPR008949">
    <property type="entry name" value="Isoprenoid_synthase_dom_sf"/>
</dbReference>
<evidence type="ECO:0000256" key="3">
    <source>
        <dbReference type="ARBA" id="ARBA00022842"/>
    </source>
</evidence>
<dbReference type="SUPFAM" id="SSF48576">
    <property type="entry name" value="Terpenoid synthases"/>
    <property type="match status" value="1"/>
</dbReference>
<sequence>MVKIPDMFESFMSREPAVNPHYGKVGQEGLLWAFANFKRGGLSEQEAKDLRRMDFAYFGAIAAPDTDPVRFRVVVDWLNWVFCFDDQLDDGPLGHQEREGRLYVNKFMSVLENPNTKESLEPMQWILRDIWNRIQEDPYCTKGAKSRWLKQMKVYLQACSDSIVFRPSPTLEETLSRYLDYRRPSIAAYVLNAFVEYASGLQIPDEVFENTSIQALERIACELVAIVNDCISYHREKDQNCPHNMVHLFRHHGMSEQEAYDKCQVMLREKYREWYLAMASLPTWGEEVDKQVHRYIQGVQDVDFANAYWSFRSGRYYGKHAGQVRATRVLPGAHLDWVPGITLLAEEKAGVQLDLEIAGKVKGHAIKRARRRERMASRGRRHGRLTC</sequence>
<evidence type="ECO:0000256" key="2">
    <source>
        <dbReference type="ARBA" id="ARBA00006333"/>
    </source>
</evidence>
<dbReference type="SFLD" id="SFLDS00005">
    <property type="entry name" value="Isoprenoid_Synthase_Type_I"/>
    <property type="match status" value="1"/>
</dbReference>
<reference evidence="5 6" key="1">
    <citation type="journal article" date="2012" name="BMC Genomics">
        <title>Sequencing the genome of Marssonina brunnea reveals fungus-poplar co-evolution.</title>
        <authorList>
            <person name="Zhu S."/>
            <person name="Cao Y.-Z."/>
            <person name="Jiang C."/>
            <person name="Tan B.-Y."/>
            <person name="Wang Z."/>
            <person name="Feng S."/>
            <person name="Zhang L."/>
            <person name="Su X.-H."/>
            <person name="Brejova B."/>
            <person name="Vinar T."/>
            <person name="Xu M."/>
            <person name="Wang M.-X."/>
            <person name="Zhang S.-G."/>
            <person name="Huang M.-R."/>
            <person name="Wu R."/>
            <person name="Zhou Y."/>
        </authorList>
    </citation>
    <scope>NUCLEOTIDE SEQUENCE [LARGE SCALE GENOMIC DNA]</scope>
    <source>
        <strain evidence="5 6">MB_m1</strain>
    </source>
</reference>
<dbReference type="Pfam" id="PF19086">
    <property type="entry name" value="Terpene_syn_C_2"/>
    <property type="match status" value="1"/>
</dbReference>
<evidence type="ECO:0000313" key="5">
    <source>
        <dbReference type="EMBL" id="EKD17397.1"/>
    </source>
</evidence>
<dbReference type="RefSeq" id="XP_007292147.1">
    <property type="nucleotide sequence ID" value="XM_007292085.1"/>
</dbReference>
<comment type="similarity">
    <text evidence="2 4">Belongs to the terpene synthase family.</text>
</comment>
<dbReference type="GO" id="GO:0008299">
    <property type="term" value="P:isoprenoid biosynthetic process"/>
    <property type="evidence" value="ECO:0007669"/>
    <property type="project" value="UniProtKB-ARBA"/>
</dbReference>
<keyword evidence="3 4" id="KW-0460">Magnesium</keyword>
<keyword evidence="4" id="KW-0479">Metal-binding</keyword>
<organism evidence="5 6">
    <name type="scientific">Marssonina brunnea f. sp. multigermtubi (strain MB_m1)</name>
    <name type="common">Marssonina leaf spot fungus</name>
    <dbReference type="NCBI Taxonomy" id="1072389"/>
    <lineage>
        <taxon>Eukaryota</taxon>
        <taxon>Fungi</taxon>
        <taxon>Dikarya</taxon>
        <taxon>Ascomycota</taxon>
        <taxon>Pezizomycotina</taxon>
        <taxon>Leotiomycetes</taxon>
        <taxon>Helotiales</taxon>
        <taxon>Drepanopezizaceae</taxon>
        <taxon>Drepanopeziza</taxon>
    </lineage>
</organism>
<evidence type="ECO:0000256" key="4">
    <source>
        <dbReference type="RuleBase" id="RU366034"/>
    </source>
</evidence>